<keyword evidence="3" id="KW-1185">Reference proteome</keyword>
<gene>
    <name evidence="2" type="ORF">JOQ06_016275</name>
</gene>
<dbReference type="EMBL" id="JAPTMU010000018">
    <property type="protein sequence ID" value="KAJ4928483.1"/>
    <property type="molecule type" value="Genomic_DNA"/>
</dbReference>
<dbReference type="AlphaFoldDB" id="A0AAD6FCD0"/>
<reference evidence="2" key="1">
    <citation type="submission" date="2022-11" db="EMBL/GenBank/DDBJ databases">
        <title>Chromosome-level genome of Pogonophryne albipinna.</title>
        <authorList>
            <person name="Jo E."/>
        </authorList>
    </citation>
    <scope>NUCLEOTIDE SEQUENCE</scope>
    <source>
        <strain evidence="2">SGF0006</strain>
        <tissue evidence="2">Muscle</tissue>
    </source>
</reference>
<organism evidence="2 3">
    <name type="scientific">Pogonophryne albipinna</name>
    <dbReference type="NCBI Taxonomy" id="1090488"/>
    <lineage>
        <taxon>Eukaryota</taxon>
        <taxon>Metazoa</taxon>
        <taxon>Chordata</taxon>
        <taxon>Craniata</taxon>
        <taxon>Vertebrata</taxon>
        <taxon>Euteleostomi</taxon>
        <taxon>Actinopterygii</taxon>
        <taxon>Neopterygii</taxon>
        <taxon>Teleostei</taxon>
        <taxon>Neoteleostei</taxon>
        <taxon>Acanthomorphata</taxon>
        <taxon>Eupercaria</taxon>
        <taxon>Perciformes</taxon>
        <taxon>Notothenioidei</taxon>
        <taxon>Pogonophryne</taxon>
    </lineage>
</organism>
<sequence>MGNSVQKKKKLQAEKNFSVPVFPSPKREKTKGFWLLGHQDKVKTGLRLFQPKPTTGFTNARRGSLTLDTASKDAKQTSS</sequence>
<evidence type="ECO:0000256" key="1">
    <source>
        <dbReference type="SAM" id="MobiDB-lite"/>
    </source>
</evidence>
<feature type="compositionally biased region" description="Basic and acidic residues" evidence="1">
    <location>
        <begin position="70"/>
        <end position="79"/>
    </location>
</feature>
<feature type="region of interest" description="Disordered" evidence="1">
    <location>
        <begin position="49"/>
        <end position="79"/>
    </location>
</feature>
<feature type="region of interest" description="Disordered" evidence="1">
    <location>
        <begin position="1"/>
        <end position="24"/>
    </location>
</feature>
<accession>A0AAD6FCD0</accession>
<proteinExistence type="predicted"/>
<feature type="compositionally biased region" description="Basic residues" evidence="1">
    <location>
        <begin position="1"/>
        <end position="10"/>
    </location>
</feature>
<evidence type="ECO:0000313" key="2">
    <source>
        <dbReference type="EMBL" id="KAJ4928483.1"/>
    </source>
</evidence>
<protein>
    <submittedName>
        <fullName evidence="2">Uncharacterized protein</fullName>
    </submittedName>
</protein>
<comment type="caution">
    <text evidence="2">The sequence shown here is derived from an EMBL/GenBank/DDBJ whole genome shotgun (WGS) entry which is preliminary data.</text>
</comment>
<name>A0AAD6FCD0_9TELE</name>
<dbReference type="Proteomes" id="UP001219934">
    <property type="component" value="Unassembled WGS sequence"/>
</dbReference>
<evidence type="ECO:0000313" key="3">
    <source>
        <dbReference type="Proteomes" id="UP001219934"/>
    </source>
</evidence>